<dbReference type="PANTHER" id="PTHR38434:SF1">
    <property type="entry name" value="BLL2549 PROTEIN"/>
    <property type="match status" value="1"/>
</dbReference>
<feature type="transmembrane region" description="Helical" evidence="1">
    <location>
        <begin position="363"/>
        <end position="381"/>
    </location>
</feature>
<evidence type="ECO:0000313" key="2">
    <source>
        <dbReference type="EMBL" id="OIO31511.1"/>
    </source>
</evidence>
<feature type="transmembrane region" description="Helical" evidence="1">
    <location>
        <begin position="333"/>
        <end position="351"/>
    </location>
</feature>
<feature type="transmembrane region" description="Helical" evidence="1">
    <location>
        <begin position="143"/>
        <end position="163"/>
    </location>
</feature>
<comment type="caution">
    <text evidence="2">The sequence shown here is derived from an EMBL/GenBank/DDBJ whole genome shotgun (WGS) entry which is preliminary data.</text>
</comment>
<dbReference type="Proteomes" id="UP000183206">
    <property type="component" value="Unassembled WGS sequence"/>
</dbReference>
<feature type="transmembrane region" description="Helical" evidence="1">
    <location>
        <begin position="41"/>
        <end position="62"/>
    </location>
</feature>
<feature type="transmembrane region" description="Helical" evidence="1">
    <location>
        <begin position="568"/>
        <end position="587"/>
    </location>
</feature>
<dbReference type="STRING" id="1805282.AUJ44_04460"/>
<feature type="transmembrane region" description="Helical" evidence="1">
    <location>
        <begin position="622"/>
        <end position="640"/>
    </location>
</feature>
<feature type="transmembrane region" description="Helical" evidence="1">
    <location>
        <begin position="278"/>
        <end position="297"/>
    </location>
</feature>
<dbReference type="InterPro" id="IPR019286">
    <property type="entry name" value="DUF2339_TM"/>
</dbReference>
<feature type="transmembrane region" description="Helical" evidence="1">
    <location>
        <begin position="228"/>
        <end position="246"/>
    </location>
</feature>
<feature type="transmembrane region" description="Helical" evidence="1">
    <location>
        <begin position="203"/>
        <end position="222"/>
    </location>
</feature>
<feature type="transmembrane region" description="Helical" evidence="1">
    <location>
        <begin position="304"/>
        <end position="321"/>
    </location>
</feature>
<evidence type="ECO:0008006" key="4">
    <source>
        <dbReference type="Google" id="ProtNLM"/>
    </source>
</evidence>
<sequence length="650" mass="71377">MIKRHPFRPFFILLSVMVFALSSYFFGIDMPWVVEEIVEEIFVVSLWVLPVLLIIGVIYSLGNKRSGDVPAQKNMGNSEVLAKLIKLLEIKGIITAEELSGIGVSQSPMIPLEKRVAPVVPETESARENRSVALFTSWIKENWIMKLGGLIFLIGIGWLVNYAFAEDWIGPRDRITLGFLVGVAFLLLGQWRIRLYKNQGSTLLVIGSVVFLLTTLAGRFIYDFFTPALALSMMFLSVVFPAAASVRHRVYPLAIASLIMAGIAPFLVDFVMRDVFETFSYLFVVAAGTLWIVALTGWRNLAPAALVLVFLYDLPYLTSYFTSHASGSEKSTALFFAFLFAALFYAVNLAGIIKRRSVDHADILTAAGNGFVLLAWISIAVSEHLRSIVVVVPLLVSAVGAYAVYSVTRIRAAFLTYAGIAFAMLVAATAFELSNPMALIIAFTVEVSVASWLVAVIVQSRQIGERVAALLAIPAISVGTQILSWFVGATRFTVPFFSNESAALATLTAAFFFVGYFLRDTSERFAANGALLRIRGISPVFIFAGALYANMFIQIILWQLFAGASENFAVMGALVVYALEGVACYVVGHRRQAKGITQFGVFVLLYAVVRIIIGAWDFPLFWRIMTYLSIGAVLIAGAFIRKSKKQTITS</sequence>
<feature type="transmembrane region" description="Helical" evidence="1">
    <location>
        <begin position="501"/>
        <end position="519"/>
    </location>
</feature>
<feature type="transmembrane region" description="Helical" evidence="1">
    <location>
        <begin position="470"/>
        <end position="489"/>
    </location>
</feature>
<feature type="transmembrane region" description="Helical" evidence="1">
    <location>
        <begin position="412"/>
        <end position="431"/>
    </location>
</feature>
<proteinExistence type="predicted"/>
<feature type="transmembrane region" description="Helical" evidence="1">
    <location>
        <begin position="175"/>
        <end position="191"/>
    </location>
</feature>
<feature type="transmembrane region" description="Helical" evidence="1">
    <location>
        <begin position="437"/>
        <end position="458"/>
    </location>
</feature>
<keyword evidence="1" id="KW-0472">Membrane</keyword>
<dbReference type="AlphaFoldDB" id="A0A1J4VB93"/>
<feature type="transmembrane region" description="Helical" evidence="1">
    <location>
        <begin position="599"/>
        <end position="616"/>
    </location>
</feature>
<evidence type="ECO:0000313" key="3">
    <source>
        <dbReference type="Proteomes" id="UP000183206"/>
    </source>
</evidence>
<keyword evidence="1" id="KW-1133">Transmembrane helix</keyword>
<feature type="transmembrane region" description="Helical" evidence="1">
    <location>
        <begin position="540"/>
        <end position="562"/>
    </location>
</feature>
<name>A0A1J4VB93_9BACT</name>
<accession>A0A1J4VB93</accession>
<feature type="transmembrane region" description="Helical" evidence="1">
    <location>
        <begin position="387"/>
        <end position="405"/>
    </location>
</feature>
<keyword evidence="1" id="KW-0812">Transmembrane</keyword>
<reference evidence="2 3" key="1">
    <citation type="journal article" date="2016" name="Environ. Microbiol.">
        <title>Genomic resolution of a cold subsurface aquifer community provides metabolic insights for novel microbes adapted to high CO concentrations.</title>
        <authorList>
            <person name="Probst A.J."/>
            <person name="Castelle C.J."/>
            <person name="Singh A."/>
            <person name="Brown C.T."/>
            <person name="Anantharaman K."/>
            <person name="Sharon I."/>
            <person name="Hug L.A."/>
            <person name="Burstein D."/>
            <person name="Emerson J.B."/>
            <person name="Thomas B.C."/>
            <person name="Banfield J.F."/>
        </authorList>
    </citation>
    <scope>NUCLEOTIDE SEQUENCE [LARGE SCALE GENOMIC DNA]</scope>
    <source>
        <strain evidence="2">CG1_02_47_685</strain>
    </source>
</reference>
<evidence type="ECO:0000256" key="1">
    <source>
        <dbReference type="SAM" id="Phobius"/>
    </source>
</evidence>
<dbReference type="EMBL" id="MNVO01000065">
    <property type="protein sequence ID" value="OIO31511.1"/>
    <property type="molecule type" value="Genomic_DNA"/>
</dbReference>
<feature type="transmembrane region" description="Helical" evidence="1">
    <location>
        <begin position="253"/>
        <end position="272"/>
    </location>
</feature>
<dbReference type="PANTHER" id="PTHR38434">
    <property type="entry name" value="BLL2549 PROTEIN"/>
    <property type="match status" value="1"/>
</dbReference>
<dbReference type="Pfam" id="PF10101">
    <property type="entry name" value="DUF2339"/>
    <property type="match status" value="1"/>
</dbReference>
<organism evidence="2 3">
    <name type="scientific">Candidatus Nomurabacteria bacterium CG1_02_47_685</name>
    <dbReference type="NCBI Taxonomy" id="1805282"/>
    <lineage>
        <taxon>Bacteria</taxon>
        <taxon>Candidatus Nomuraibacteriota</taxon>
    </lineage>
</organism>
<protein>
    <recommendedName>
        <fullName evidence="4">DUF2339 domain-containing protein</fullName>
    </recommendedName>
</protein>
<gene>
    <name evidence="2" type="ORF">AUJ44_04460</name>
</gene>